<dbReference type="Proteomes" id="UP000186206">
    <property type="component" value="Unassembled WGS sequence"/>
</dbReference>
<organism evidence="2 3">
    <name type="scientific">Vibrio ponticus</name>
    <dbReference type="NCBI Taxonomy" id="265668"/>
    <lineage>
        <taxon>Bacteria</taxon>
        <taxon>Pseudomonadati</taxon>
        <taxon>Pseudomonadota</taxon>
        <taxon>Gammaproteobacteria</taxon>
        <taxon>Vibrionales</taxon>
        <taxon>Vibrionaceae</taxon>
        <taxon>Vibrio</taxon>
    </lineage>
</organism>
<evidence type="ECO:0000313" key="3">
    <source>
        <dbReference type="Proteomes" id="UP000186206"/>
    </source>
</evidence>
<dbReference type="InterPro" id="IPR021459">
    <property type="entry name" value="GH101-related"/>
</dbReference>
<reference evidence="2 3" key="1">
    <citation type="submission" date="2016-09" db="EMBL/GenBank/DDBJ databases">
        <title>Genomic Taxonomy of the Vibrionaceae.</title>
        <authorList>
            <person name="Gonzalez-Castillo A."/>
            <person name="Gomez-Gil B."/>
            <person name="Enciso-Ibarra K."/>
        </authorList>
    </citation>
    <scope>NUCLEOTIDE SEQUENCE [LARGE SCALE GENOMIC DNA]</scope>
    <source>
        <strain evidence="2 3">CAIM 1731</strain>
    </source>
</reference>
<feature type="signal peptide" evidence="1">
    <location>
        <begin position="1"/>
        <end position="25"/>
    </location>
</feature>
<proteinExistence type="predicted"/>
<dbReference type="Pfam" id="PF11308">
    <property type="entry name" value="Glyco_hydro_129"/>
    <property type="match status" value="1"/>
</dbReference>
<dbReference type="GO" id="GO:0016787">
    <property type="term" value="F:hydrolase activity"/>
    <property type="evidence" value="ECO:0007669"/>
    <property type="project" value="UniProtKB-KW"/>
</dbReference>
<evidence type="ECO:0000313" key="2">
    <source>
        <dbReference type="EMBL" id="OLQ93747.1"/>
    </source>
</evidence>
<dbReference type="EMBL" id="MJMI01000084">
    <property type="protein sequence ID" value="OLQ93747.1"/>
    <property type="molecule type" value="Genomic_DNA"/>
</dbReference>
<dbReference type="RefSeq" id="WP_075649147.1">
    <property type="nucleotide sequence ID" value="NZ_AP019658.1"/>
</dbReference>
<protein>
    <submittedName>
        <fullName evidence="2">Glycosyl hydrolase</fullName>
    </submittedName>
</protein>
<gene>
    <name evidence="2" type="ORF">BIY21_11050</name>
</gene>
<keyword evidence="2" id="KW-0378">Hydrolase</keyword>
<keyword evidence="3" id="KW-1185">Reference proteome</keyword>
<keyword evidence="1" id="KW-0732">Signal</keyword>
<evidence type="ECO:0000256" key="1">
    <source>
        <dbReference type="SAM" id="SignalP"/>
    </source>
</evidence>
<sequence length="754" mass="85735">MSFNNLAHKLLCFVPILFASTSSNATTIQLQSGSDSVLISPQTLAINWNNLVINQAALNVEQKSPQSYRLITQSNSHATWQVLPSKLRISASLQNSELSVSLSLPRQHSVSRQNPIDVEWFNLDNNLSQTLYLPFSEGMRVPLANSDWTNFLIENYSGSNTTQDLKMPFWTVEQNGHFISYLLTTPTNNRLTFADTHARLDMSAAHQFTQLNANQPFTFQITLGDTPLSGALSYRQWRQQTGVSESLSEKLNRNPELEKLIGASHVYLFGKDALSTHDVKDWRGLNHWYLTKSGLSVPSDIQRELSNIDKQQDWFSQYHKQLLIDAISDSLNDKFKVGYPTLANNTIADQYHSAQSIRRWLIEHAGNYLVPAKQWGQALSSDMLNSFQQAGLSRLWLGFDNWMPSFYHPEINLQAQQHGYLVGVYDSYNTAITQGSNDGWLTANLPDAMRLGCAIELATGKKKTGFRGHGFYLNPNCQLNYVKQRMLDIAHYGRFNSIFLDVDATAMAREDYRDGTNQAAILAAFNHRLSWLSKQPNIVLGSEDGNSLTSTGMAFAHGLETVGFGWVDGDMTKNSKSEYYLGRWYPDHKPDYFFKSAKVKQPYRTLLFAPQYRVPLYQAVFHDEIINSHHWHSDSLKFTNVKIKRDLTAMLYNTPPMVHLTRDEALSANSPRIKQLKHYQSGFAPIHQQIWNQAMTNFSWLDKEGYIQQTTFADGSILTANFSKRPYKLGNTQIAAQSIYAKLSNHKELHWTPK</sequence>
<accession>A0ABX3FIB9</accession>
<comment type="caution">
    <text evidence="2">The sequence shown here is derived from an EMBL/GenBank/DDBJ whole genome shotgun (WGS) entry which is preliminary data.</text>
</comment>
<feature type="chain" id="PRO_5047505522" evidence="1">
    <location>
        <begin position="26"/>
        <end position="754"/>
    </location>
</feature>
<name>A0ABX3FIB9_9VIBR</name>